<dbReference type="PATRIC" id="fig|1391654.3.peg.7203"/>
<protein>
    <recommendedName>
        <fullName evidence="4 9">2-dehydropantoate 2-reductase</fullName>
        <ecNumber evidence="3 9">1.1.1.169</ecNumber>
    </recommendedName>
    <alternativeName>
        <fullName evidence="7 9">Ketopantoate reductase</fullName>
    </alternativeName>
</protein>
<evidence type="ECO:0000256" key="1">
    <source>
        <dbReference type="ARBA" id="ARBA00004994"/>
    </source>
</evidence>
<keyword evidence="9" id="KW-0566">Pantothenate biosynthesis</keyword>
<dbReference type="NCBIfam" id="TIGR00745">
    <property type="entry name" value="apbA_panE"/>
    <property type="match status" value="1"/>
</dbReference>
<feature type="domain" description="Ketopantoate reductase N-terminal" evidence="10">
    <location>
        <begin position="4"/>
        <end position="153"/>
    </location>
</feature>
<dbReference type="Pfam" id="PF02558">
    <property type="entry name" value="ApbA"/>
    <property type="match status" value="1"/>
</dbReference>
<dbReference type="Proteomes" id="UP000064967">
    <property type="component" value="Chromosome"/>
</dbReference>
<dbReference type="PANTHER" id="PTHR21708:SF26">
    <property type="entry name" value="2-DEHYDROPANTOATE 2-REDUCTASE"/>
    <property type="match status" value="1"/>
</dbReference>
<dbReference type="InterPro" id="IPR008927">
    <property type="entry name" value="6-PGluconate_DH-like_C_sf"/>
</dbReference>
<dbReference type="SUPFAM" id="SSF51735">
    <property type="entry name" value="NAD(P)-binding Rossmann-fold domains"/>
    <property type="match status" value="1"/>
</dbReference>
<proteinExistence type="inferred from homology"/>
<evidence type="ECO:0000313" key="13">
    <source>
        <dbReference type="Proteomes" id="UP000064967"/>
    </source>
</evidence>
<comment type="catalytic activity">
    <reaction evidence="8 9">
        <text>(R)-pantoate + NADP(+) = 2-dehydropantoate + NADPH + H(+)</text>
        <dbReference type="Rhea" id="RHEA:16233"/>
        <dbReference type="ChEBI" id="CHEBI:11561"/>
        <dbReference type="ChEBI" id="CHEBI:15378"/>
        <dbReference type="ChEBI" id="CHEBI:15980"/>
        <dbReference type="ChEBI" id="CHEBI:57783"/>
        <dbReference type="ChEBI" id="CHEBI:58349"/>
        <dbReference type="EC" id="1.1.1.169"/>
    </reaction>
</comment>
<evidence type="ECO:0000256" key="8">
    <source>
        <dbReference type="ARBA" id="ARBA00048793"/>
    </source>
</evidence>
<dbReference type="PANTHER" id="PTHR21708">
    <property type="entry name" value="PROBABLE 2-DEHYDROPANTOATE 2-REDUCTASE"/>
    <property type="match status" value="1"/>
</dbReference>
<keyword evidence="5 9" id="KW-0521">NADP</keyword>
<dbReference type="GO" id="GO:0015940">
    <property type="term" value="P:pantothenate biosynthetic process"/>
    <property type="evidence" value="ECO:0007669"/>
    <property type="project" value="UniProtKB-UniPathway"/>
</dbReference>
<dbReference type="SUPFAM" id="SSF48179">
    <property type="entry name" value="6-phosphogluconate dehydrogenase C-terminal domain-like"/>
    <property type="match status" value="1"/>
</dbReference>
<name>A0A0K1Q3X8_9BACT</name>
<dbReference type="InterPro" id="IPR051402">
    <property type="entry name" value="KPR-Related"/>
</dbReference>
<dbReference type="EC" id="1.1.1.169" evidence="3 9"/>
<dbReference type="UniPathway" id="UPA00028">
    <property type="reaction ID" value="UER00004"/>
</dbReference>
<organism evidence="12 13">
    <name type="scientific">Labilithrix luteola</name>
    <dbReference type="NCBI Taxonomy" id="1391654"/>
    <lineage>
        <taxon>Bacteria</taxon>
        <taxon>Pseudomonadati</taxon>
        <taxon>Myxococcota</taxon>
        <taxon>Polyangia</taxon>
        <taxon>Polyangiales</taxon>
        <taxon>Labilitrichaceae</taxon>
        <taxon>Labilithrix</taxon>
    </lineage>
</organism>
<dbReference type="Gene3D" id="1.10.1040.10">
    <property type="entry name" value="N-(1-d-carboxylethyl)-l-norvaline Dehydrogenase, domain 2"/>
    <property type="match status" value="1"/>
</dbReference>
<evidence type="ECO:0000256" key="9">
    <source>
        <dbReference type="RuleBase" id="RU362068"/>
    </source>
</evidence>
<reference evidence="12 13" key="1">
    <citation type="submission" date="2015-08" db="EMBL/GenBank/DDBJ databases">
        <authorList>
            <person name="Babu N.S."/>
            <person name="Beckwith C.J."/>
            <person name="Beseler K.G."/>
            <person name="Brison A."/>
            <person name="Carone J.V."/>
            <person name="Caskin T.P."/>
            <person name="Diamond M."/>
            <person name="Durham M.E."/>
            <person name="Foxe J.M."/>
            <person name="Go M."/>
            <person name="Henderson B.A."/>
            <person name="Jones I.B."/>
            <person name="McGettigan J.A."/>
            <person name="Micheletti S.J."/>
            <person name="Nasrallah M.E."/>
            <person name="Ortiz D."/>
            <person name="Piller C.R."/>
            <person name="Privatt S.R."/>
            <person name="Schneider S.L."/>
            <person name="Sharp S."/>
            <person name="Smith T.C."/>
            <person name="Stanton J.D."/>
            <person name="Ullery H.E."/>
            <person name="Wilson R.J."/>
            <person name="Serrano M.G."/>
            <person name="Buck G."/>
            <person name="Lee V."/>
            <person name="Wang Y."/>
            <person name="Carvalho R."/>
            <person name="Voegtly L."/>
            <person name="Shi R."/>
            <person name="Duckworth R."/>
            <person name="Johnson A."/>
            <person name="Loviza R."/>
            <person name="Walstead R."/>
            <person name="Shah Z."/>
            <person name="Kiflezghi M."/>
            <person name="Wade K."/>
            <person name="Ball S.L."/>
            <person name="Bradley K.W."/>
            <person name="Asai D.J."/>
            <person name="Bowman C.A."/>
            <person name="Russell D.A."/>
            <person name="Pope W.H."/>
            <person name="Jacobs-Sera D."/>
            <person name="Hendrix R.W."/>
            <person name="Hatfull G.F."/>
        </authorList>
    </citation>
    <scope>NUCLEOTIDE SEQUENCE [LARGE SCALE GENOMIC DNA]</scope>
    <source>
        <strain evidence="12 13">DSM 27648</strain>
    </source>
</reference>
<dbReference type="AlphaFoldDB" id="A0A0K1Q3X8"/>
<evidence type="ECO:0000256" key="5">
    <source>
        <dbReference type="ARBA" id="ARBA00022857"/>
    </source>
</evidence>
<comment type="similarity">
    <text evidence="2 9">Belongs to the ketopantoate reductase family.</text>
</comment>
<dbReference type="RefSeq" id="WP_146651725.1">
    <property type="nucleotide sequence ID" value="NZ_CP012333.1"/>
</dbReference>
<dbReference type="InterPro" id="IPR013752">
    <property type="entry name" value="KPA_reductase"/>
</dbReference>
<comment type="function">
    <text evidence="9">Catalyzes the NADPH-dependent reduction of ketopantoate into pantoic acid.</text>
</comment>
<evidence type="ECO:0000256" key="7">
    <source>
        <dbReference type="ARBA" id="ARBA00032024"/>
    </source>
</evidence>
<dbReference type="InterPro" id="IPR013332">
    <property type="entry name" value="KPR_N"/>
</dbReference>
<dbReference type="GO" id="GO:0005737">
    <property type="term" value="C:cytoplasm"/>
    <property type="evidence" value="ECO:0007669"/>
    <property type="project" value="TreeGrafter"/>
</dbReference>
<keyword evidence="13" id="KW-1185">Reference proteome</keyword>
<evidence type="ECO:0000256" key="4">
    <source>
        <dbReference type="ARBA" id="ARBA00019465"/>
    </source>
</evidence>
<dbReference type="InterPro" id="IPR003710">
    <property type="entry name" value="ApbA"/>
</dbReference>
<dbReference type="OrthoDB" id="5333395at2"/>
<dbReference type="GO" id="GO:0008677">
    <property type="term" value="F:2-dehydropantoate 2-reductase activity"/>
    <property type="evidence" value="ECO:0007669"/>
    <property type="project" value="UniProtKB-EC"/>
</dbReference>
<sequence>MRTLIVGVGALGGIVGARLQAAGARVWLATRDAASADRLRRSGLRVSGVGGELGVDAPDVAPVESYLAGSAFDLVVLATKAQDAIDVAPKLNSILAPGGTILPIQNGGVSRILADRLGGNVVLGALSNLGATMREPGVYEQRNAGHLLVGELEGGTSERAERIRSWLGRAVEVRGTPNLEGAVWSKLLLNCAVTTLGAIAGQAMRAYVETAEGRALFDVTYDESLAVAKASGAGPERMIVDPIAPARNTPAREAWLGEVLAGYGDLKPSMLQDFERGRPTEVDFINGYVADVGRRHGVPTPANDAIVRVVHAITRGERTPDAANLRDVLAESRRAGT</sequence>
<gene>
    <name evidence="12" type="ORF">AKJ09_07097</name>
</gene>
<comment type="pathway">
    <text evidence="1 9">Cofactor biosynthesis; (R)-pantothenate biosynthesis; (R)-pantoate from 3-methyl-2-oxobutanoate: step 2/2.</text>
</comment>
<evidence type="ECO:0000256" key="3">
    <source>
        <dbReference type="ARBA" id="ARBA00013014"/>
    </source>
</evidence>
<dbReference type="EMBL" id="CP012333">
    <property type="protein sequence ID" value="AKV00434.1"/>
    <property type="molecule type" value="Genomic_DNA"/>
</dbReference>
<accession>A0A0K1Q3X8</accession>
<dbReference type="Gene3D" id="3.40.50.720">
    <property type="entry name" value="NAD(P)-binding Rossmann-like Domain"/>
    <property type="match status" value="1"/>
</dbReference>
<evidence type="ECO:0000259" key="10">
    <source>
        <dbReference type="Pfam" id="PF02558"/>
    </source>
</evidence>
<feature type="domain" description="Ketopantoate reductase C-terminal" evidence="11">
    <location>
        <begin position="178"/>
        <end position="313"/>
    </location>
</feature>
<evidence type="ECO:0000313" key="12">
    <source>
        <dbReference type="EMBL" id="AKV00434.1"/>
    </source>
</evidence>
<dbReference type="KEGG" id="llu:AKJ09_07097"/>
<dbReference type="STRING" id="1391654.AKJ09_07097"/>
<evidence type="ECO:0000256" key="6">
    <source>
        <dbReference type="ARBA" id="ARBA00023002"/>
    </source>
</evidence>
<dbReference type="InterPro" id="IPR036291">
    <property type="entry name" value="NAD(P)-bd_dom_sf"/>
</dbReference>
<evidence type="ECO:0000259" key="11">
    <source>
        <dbReference type="Pfam" id="PF08546"/>
    </source>
</evidence>
<evidence type="ECO:0000256" key="2">
    <source>
        <dbReference type="ARBA" id="ARBA00007870"/>
    </source>
</evidence>
<keyword evidence="6 9" id="KW-0560">Oxidoreductase</keyword>
<dbReference type="Pfam" id="PF08546">
    <property type="entry name" value="ApbA_C"/>
    <property type="match status" value="1"/>
</dbReference>
<dbReference type="InterPro" id="IPR013328">
    <property type="entry name" value="6PGD_dom2"/>
</dbReference>